<accession>A0A7D9F0P4</accession>
<reference evidence="1" key="1">
    <citation type="submission" date="2020-04" db="EMBL/GenBank/DDBJ databases">
        <authorList>
            <person name="Alioto T."/>
            <person name="Alioto T."/>
            <person name="Gomez Garrido J."/>
        </authorList>
    </citation>
    <scope>NUCLEOTIDE SEQUENCE</scope>
    <source>
        <strain evidence="1">A484AB</strain>
    </source>
</reference>
<organism evidence="1 2">
    <name type="scientific">Paramuricea clavata</name>
    <name type="common">Red gorgonian</name>
    <name type="synonym">Violescent sea-whip</name>
    <dbReference type="NCBI Taxonomy" id="317549"/>
    <lineage>
        <taxon>Eukaryota</taxon>
        <taxon>Metazoa</taxon>
        <taxon>Cnidaria</taxon>
        <taxon>Anthozoa</taxon>
        <taxon>Octocorallia</taxon>
        <taxon>Malacalcyonacea</taxon>
        <taxon>Plexauridae</taxon>
        <taxon>Paramuricea</taxon>
    </lineage>
</organism>
<protein>
    <submittedName>
        <fullName evidence="1">Uncharacterized protein</fullName>
    </submittedName>
</protein>
<dbReference type="AlphaFoldDB" id="A0A7D9F0P4"/>
<dbReference type="EMBL" id="CACRXK020010843">
    <property type="protein sequence ID" value="CAB4020216.1"/>
    <property type="molecule type" value="Genomic_DNA"/>
</dbReference>
<proteinExistence type="predicted"/>
<sequence>KIGKNGSDVVCTDIAGIYNQLHRVMKDSKHDSEIFISGRRKYTIENDSFNPEQFRANNPSVFVNNVPFSRFLKQLNEKLRK</sequence>
<gene>
    <name evidence="1" type="ORF">PACLA_8A009514</name>
</gene>
<comment type="caution">
    <text evidence="1">The sequence shown here is derived from an EMBL/GenBank/DDBJ whole genome shotgun (WGS) entry which is preliminary data.</text>
</comment>
<evidence type="ECO:0000313" key="2">
    <source>
        <dbReference type="Proteomes" id="UP001152795"/>
    </source>
</evidence>
<name>A0A7D9F0P4_PARCT</name>
<dbReference type="Proteomes" id="UP001152795">
    <property type="component" value="Unassembled WGS sequence"/>
</dbReference>
<feature type="non-terminal residue" evidence="1">
    <location>
        <position position="1"/>
    </location>
</feature>
<evidence type="ECO:0000313" key="1">
    <source>
        <dbReference type="EMBL" id="CAB4020216.1"/>
    </source>
</evidence>
<keyword evidence="2" id="KW-1185">Reference proteome</keyword>